<comment type="cofactor">
    <cofactor evidence="2">
        <name>Fe cation</name>
        <dbReference type="ChEBI" id="CHEBI:24875"/>
    </cofactor>
    <text evidence="2">Binds 1 Fe cation per subunit.</text>
</comment>
<feature type="binding site" evidence="2">
    <location>
        <position position="101"/>
    </location>
    <ligand>
        <name>Fe cation</name>
        <dbReference type="ChEBI" id="CHEBI:24875"/>
    </ligand>
</feature>
<feature type="domain" description="Quercetin 2,3-dioxygenase C-terminal cupin" evidence="5">
    <location>
        <begin position="147"/>
        <end position="229"/>
    </location>
</feature>
<dbReference type="InterPro" id="IPR011051">
    <property type="entry name" value="RmlC_Cupin_sf"/>
</dbReference>
<evidence type="ECO:0000313" key="6">
    <source>
        <dbReference type="EMBL" id="OPX46901.1"/>
    </source>
</evidence>
<dbReference type="Pfam" id="PF02678">
    <property type="entry name" value="Pirin"/>
    <property type="match status" value="1"/>
</dbReference>
<organism evidence="6 7">
    <name type="scientific">Clostridium thermobutyricum DSM 4928</name>
    <dbReference type="NCBI Taxonomy" id="1121339"/>
    <lineage>
        <taxon>Bacteria</taxon>
        <taxon>Bacillati</taxon>
        <taxon>Bacillota</taxon>
        <taxon>Clostridia</taxon>
        <taxon>Eubacteriales</taxon>
        <taxon>Clostridiaceae</taxon>
        <taxon>Clostridium</taxon>
    </lineage>
</organism>
<feature type="binding site" evidence="2">
    <location>
        <position position="59"/>
    </location>
    <ligand>
        <name>Fe cation</name>
        <dbReference type="ChEBI" id="CHEBI:24875"/>
    </ligand>
</feature>
<dbReference type="Proteomes" id="UP000191448">
    <property type="component" value="Unassembled WGS sequence"/>
</dbReference>
<gene>
    <name evidence="6" type="primary">yhhW_1</name>
    <name evidence="6" type="ORF">CLTHE_24280</name>
</gene>
<dbReference type="OrthoDB" id="321327at2"/>
<accession>A0A1V4SUD5</accession>
<evidence type="ECO:0000313" key="7">
    <source>
        <dbReference type="Proteomes" id="UP000191448"/>
    </source>
</evidence>
<evidence type="ECO:0000256" key="2">
    <source>
        <dbReference type="PIRSR" id="PIRSR006232-1"/>
    </source>
</evidence>
<feature type="binding site" evidence="2">
    <location>
        <position position="103"/>
    </location>
    <ligand>
        <name>Fe cation</name>
        <dbReference type="ChEBI" id="CHEBI:24875"/>
    </ligand>
</feature>
<dbReference type="InterPro" id="IPR003829">
    <property type="entry name" value="Pirin_N_dom"/>
</dbReference>
<dbReference type="PANTHER" id="PTHR43212">
    <property type="entry name" value="QUERCETIN 2,3-DIOXYGENASE"/>
    <property type="match status" value="1"/>
</dbReference>
<dbReference type="EMBL" id="LTAY01000063">
    <property type="protein sequence ID" value="OPX46901.1"/>
    <property type="molecule type" value="Genomic_DNA"/>
</dbReference>
<dbReference type="GO" id="GO:0046872">
    <property type="term" value="F:metal ion binding"/>
    <property type="evidence" value="ECO:0007669"/>
    <property type="project" value="UniProtKB-KW"/>
</dbReference>
<dbReference type="PANTHER" id="PTHR43212:SF3">
    <property type="entry name" value="QUERCETIN 2,3-DIOXYGENASE"/>
    <property type="match status" value="1"/>
</dbReference>
<dbReference type="InterPro" id="IPR012093">
    <property type="entry name" value="Pirin"/>
</dbReference>
<dbReference type="Pfam" id="PF17954">
    <property type="entry name" value="Pirin_C_2"/>
    <property type="match status" value="1"/>
</dbReference>
<dbReference type="PIRSF" id="PIRSF006232">
    <property type="entry name" value="Pirin"/>
    <property type="match status" value="1"/>
</dbReference>
<keyword evidence="2" id="KW-0408">Iron</keyword>
<evidence type="ECO:0000256" key="3">
    <source>
        <dbReference type="RuleBase" id="RU003457"/>
    </source>
</evidence>
<comment type="similarity">
    <text evidence="1 3">Belongs to the pirin family.</text>
</comment>
<dbReference type="InterPro" id="IPR014710">
    <property type="entry name" value="RmlC-like_jellyroll"/>
</dbReference>
<keyword evidence="2" id="KW-0479">Metal-binding</keyword>
<keyword evidence="6" id="KW-0223">Dioxygenase</keyword>
<protein>
    <submittedName>
        <fullName evidence="6">Quercetin 2,3-dioxygenase</fullName>
        <ecNumber evidence="6">1.13.11.24</ecNumber>
    </submittedName>
</protein>
<dbReference type="CDD" id="cd02910">
    <property type="entry name" value="cupin_Yhhw_N"/>
    <property type="match status" value="1"/>
</dbReference>
<evidence type="ECO:0000256" key="1">
    <source>
        <dbReference type="ARBA" id="ARBA00008416"/>
    </source>
</evidence>
<dbReference type="Gene3D" id="2.60.120.10">
    <property type="entry name" value="Jelly Rolls"/>
    <property type="match status" value="2"/>
</dbReference>
<dbReference type="AlphaFoldDB" id="A0A1V4SUD5"/>
<name>A0A1V4SUD5_9CLOT</name>
<comment type="caution">
    <text evidence="6">The sequence shown here is derived from an EMBL/GenBank/DDBJ whole genome shotgun (WGS) entry which is preliminary data.</text>
</comment>
<feature type="domain" description="Pirin N-terminal" evidence="4">
    <location>
        <begin position="12"/>
        <end position="116"/>
    </location>
</feature>
<proteinExistence type="inferred from homology"/>
<feature type="binding site" evidence="2">
    <location>
        <position position="57"/>
    </location>
    <ligand>
        <name>Fe cation</name>
        <dbReference type="ChEBI" id="CHEBI:24875"/>
    </ligand>
</feature>
<dbReference type="RefSeq" id="WP_080023690.1">
    <property type="nucleotide sequence ID" value="NZ_LTAY01000063.1"/>
</dbReference>
<dbReference type="GO" id="GO:0008127">
    <property type="term" value="F:quercetin 2,3-dioxygenase activity"/>
    <property type="evidence" value="ECO:0007669"/>
    <property type="project" value="UniProtKB-EC"/>
</dbReference>
<sequence>MLNKISNKNMGKSDLGWLQSSFHFSFAEYFNFDNMNFGSLRVLNDDIIHPHTGFQLHPHNDMEIITYIVNGTLTHKDSMGNERTLTRGEVQYMSAGTGIFHSEMNNHDDTLRLLQICILPDKKNHTPNYGEYKFKLEDREGKWLHMVSSKNGNSKIKINQDVNISAIITDENSSTDFKVSKGRQAYLVQIEGTSTINGITLNEKDALEIVEEDISILSNSKSHFIILEMKKSILD</sequence>
<keyword evidence="6" id="KW-0560">Oxidoreductase</keyword>
<dbReference type="InterPro" id="IPR041602">
    <property type="entry name" value="Quercetinase_C"/>
</dbReference>
<evidence type="ECO:0000259" key="5">
    <source>
        <dbReference type="Pfam" id="PF17954"/>
    </source>
</evidence>
<dbReference type="EC" id="1.13.11.24" evidence="6"/>
<evidence type="ECO:0000259" key="4">
    <source>
        <dbReference type="Pfam" id="PF02678"/>
    </source>
</evidence>
<dbReference type="SUPFAM" id="SSF51182">
    <property type="entry name" value="RmlC-like cupins"/>
    <property type="match status" value="1"/>
</dbReference>
<reference evidence="6 7" key="1">
    <citation type="submission" date="2016-02" db="EMBL/GenBank/DDBJ databases">
        <title>Genome sequence of Clostridium thermobutyricum DSM 4928.</title>
        <authorList>
            <person name="Poehlein A."/>
            <person name="Daniel R."/>
        </authorList>
    </citation>
    <scope>NUCLEOTIDE SEQUENCE [LARGE SCALE GENOMIC DNA]</scope>
    <source>
        <strain evidence="6 7">DSM 4928</strain>
    </source>
</reference>